<dbReference type="Pfam" id="PF12259">
    <property type="entry name" value="Baculo_F"/>
    <property type="match status" value="1"/>
</dbReference>
<dbReference type="InterPro" id="IPR021109">
    <property type="entry name" value="Peptidase_aspartic_dom_sf"/>
</dbReference>
<dbReference type="EMBL" id="LRGB01025907">
    <property type="protein sequence ID" value="KZR96153.1"/>
    <property type="molecule type" value="Genomic_DNA"/>
</dbReference>
<gene>
    <name evidence="1" type="ORF">APZ42_009673</name>
</gene>
<comment type="caution">
    <text evidence="1">The sequence shown here is derived from an EMBL/GenBank/DDBJ whole genome shotgun (WGS) entry which is preliminary data.</text>
</comment>
<keyword evidence="2" id="KW-1185">Reference proteome</keyword>
<name>A0A164DVL1_9CRUS</name>
<dbReference type="Gene3D" id="2.40.70.10">
    <property type="entry name" value="Acid Proteases"/>
    <property type="match status" value="1"/>
</dbReference>
<evidence type="ECO:0000313" key="1">
    <source>
        <dbReference type="EMBL" id="KZR96153.1"/>
    </source>
</evidence>
<dbReference type="GO" id="GO:0003723">
    <property type="term" value="F:RNA binding"/>
    <property type="evidence" value="ECO:0007669"/>
    <property type="project" value="TreeGrafter"/>
</dbReference>
<dbReference type="AlphaFoldDB" id="A0A164DVL1"/>
<dbReference type="Pfam" id="PF13975">
    <property type="entry name" value="gag-asp_proteas"/>
    <property type="match status" value="1"/>
</dbReference>
<evidence type="ECO:0008006" key="3">
    <source>
        <dbReference type="Google" id="ProtNLM"/>
    </source>
</evidence>
<feature type="non-terminal residue" evidence="1">
    <location>
        <position position="1"/>
    </location>
</feature>
<feature type="non-terminal residue" evidence="1">
    <location>
        <position position="630"/>
    </location>
</feature>
<dbReference type="GO" id="GO:0005737">
    <property type="term" value="C:cytoplasm"/>
    <property type="evidence" value="ECO:0007669"/>
    <property type="project" value="TreeGrafter"/>
</dbReference>
<dbReference type="InterPro" id="IPR028816">
    <property type="entry name" value="Caprin"/>
</dbReference>
<dbReference type="InterPro" id="IPR022048">
    <property type="entry name" value="Envelope_fusion-like"/>
</dbReference>
<protein>
    <recommendedName>
        <fullName evidence="3">Peptidase A2 domain-containing protein</fullName>
    </recommendedName>
</protein>
<dbReference type="SUPFAM" id="SSF50630">
    <property type="entry name" value="Acid proteases"/>
    <property type="match status" value="1"/>
</dbReference>
<sequence>PSGDSQNYSAYPVLHVDFPFPDHYLQQETDGDLVPPTVPQPNTCHHQEGNGAWRSDTSCLIKEIVTCGPVTTNAVVDTGAAISVMSPTLLHRTGYLLQEWHGPAIVLANGTRAVPLGGAQISITYRNKTVSGTAVVLPMNEIEFLMGNDFLRQFGHLHVDYTGEQAHVIFGNQPSFALNCPEPPVQHTKLWSLEGCIIPAFSVVLILTTGDTQFPGVSPFTSSEKLLSTKSLSVGHAVLFNAKRSLPVANISAVPDWLNKHSTQGTLQPYTDDVVVSDHPDSFDGANQVVSNGTLPLEKNMSETSLETSINPDLPPRIRRKPNLFMAGLIYLLLLKICNALPSKDGIIIRDTVIFKEQPSISFSESSWTVVTDVLLHDAETAIAAVEDHLAKLSRVAHAHHMDGTKFEKDDVRTAWRDTTSFMAANKIDNQVRLMGRTLNDSKTRLATCALTLSGARRPKRGILDLGGSTLKWLFGVSTQADLQDLNSRIEALTNSDKTVIHLLDQHASIINETLQITRSNLALLTELQHQSEILTQRVDYIMDYIKSYELIHVQQTQYFAELDATFATMEHILGWLQQQIESWEIGLSALANGRLSPQMFSPTMLQTVIADININLPLGWAIPSEDLWV</sequence>
<proteinExistence type="predicted"/>
<dbReference type="CDD" id="cd00303">
    <property type="entry name" value="retropepsin_like"/>
    <property type="match status" value="1"/>
</dbReference>
<dbReference type="PANTHER" id="PTHR22922">
    <property type="entry name" value="GPI-ANCHORED PROTEIN P137"/>
    <property type="match status" value="1"/>
</dbReference>
<dbReference type="Proteomes" id="UP000076858">
    <property type="component" value="Unassembled WGS sequence"/>
</dbReference>
<accession>A0A164DVL1</accession>
<dbReference type="PANTHER" id="PTHR22922:SF19">
    <property type="entry name" value="CAPRIN HOMOLOG"/>
    <property type="match status" value="1"/>
</dbReference>
<organism evidence="1 2">
    <name type="scientific">Daphnia magna</name>
    <dbReference type="NCBI Taxonomy" id="35525"/>
    <lineage>
        <taxon>Eukaryota</taxon>
        <taxon>Metazoa</taxon>
        <taxon>Ecdysozoa</taxon>
        <taxon>Arthropoda</taxon>
        <taxon>Crustacea</taxon>
        <taxon>Branchiopoda</taxon>
        <taxon>Diplostraca</taxon>
        <taxon>Cladocera</taxon>
        <taxon>Anomopoda</taxon>
        <taxon>Daphniidae</taxon>
        <taxon>Daphnia</taxon>
    </lineage>
</organism>
<dbReference type="OrthoDB" id="7695795at2759"/>
<reference evidence="1 2" key="1">
    <citation type="submission" date="2016-03" db="EMBL/GenBank/DDBJ databases">
        <title>EvidentialGene: Evidence-directed Construction of Genes on Genomes.</title>
        <authorList>
            <person name="Gilbert D.G."/>
            <person name="Choi J.-H."/>
            <person name="Mockaitis K."/>
            <person name="Colbourne J."/>
            <person name="Pfrender M."/>
        </authorList>
    </citation>
    <scope>NUCLEOTIDE SEQUENCE [LARGE SCALE GENOMIC DNA]</scope>
    <source>
        <strain evidence="1 2">Xinb3</strain>
        <tissue evidence="1">Complete organism</tissue>
    </source>
</reference>
<evidence type="ECO:0000313" key="2">
    <source>
        <dbReference type="Proteomes" id="UP000076858"/>
    </source>
</evidence>